<reference evidence="4" key="2">
    <citation type="submission" date="2021-04" db="EMBL/GenBank/DDBJ databases">
        <authorList>
            <person name="Gilroy R."/>
        </authorList>
    </citation>
    <scope>NUCLEOTIDE SEQUENCE</scope>
    <source>
        <strain evidence="4">14975</strain>
    </source>
</reference>
<accession>A0A9D2AID8</accession>
<dbReference type="GO" id="GO:0019752">
    <property type="term" value="P:carboxylic acid metabolic process"/>
    <property type="evidence" value="ECO:0007669"/>
    <property type="project" value="UniProtKB-ARBA"/>
</dbReference>
<feature type="domain" description="Fumarylacetoacetase-like C-terminal" evidence="3">
    <location>
        <begin position="82"/>
        <end position="286"/>
    </location>
</feature>
<comment type="similarity">
    <text evidence="1">Belongs to the FAH family.</text>
</comment>
<reference evidence="4" key="1">
    <citation type="journal article" date="2021" name="PeerJ">
        <title>Extensive microbial diversity within the chicken gut microbiome revealed by metagenomics and culture.</title>
        <authorList>
            <person name="Gilroy R."/>
            <person name="Ravi A."/>
            <person name="Getino M."/>
            <person name="Pursley I."/>
            <person name="Horton D.L."/>
            <person name="Alikhan N.F."/>
            <person name="Baker D."/>
            <person name="Gharbi K."/>
            <person name="Hall N."/>
            <person name="Watson M."/>
            <person name="Adriaenssens E.M."/>
            <person name="Foster-Nyarko E."/>
            <person name="Jarju S."/>
            <person name="Secka A."/>
            <person name="Antonio M."/>
            <person name="Oren A."/>
            <person name="Chaudhuri R.R."/>
            <person name="La Ragione R."/>
            <person name="Hildebrand F."/>
            <person name="Pallen M.J."/>
        </authorList>
    </citation>
    <scope>NUCLEOTIDE SEQUENCE</scope>
    <source>
        <strain evidence="4">14975</strain>
    </source>
</reference>
<dbReference type="EMBL" id="DXFQ01000133">
    <property type="protein sequence ID" value="HIX20361.1"/>
    <property type="molecule type" value="Genomic_DNA"/>
</dbReference>
<keyword evidence="4" id="KW-0378">Hydrolase</keyword>
<proteinExistence type="inferred from homology"/>
<dbReference type="PANTHER" id="PTHR11820">
    <property type="entry name" value="ACYLPYRUVASE"/>
    <property type="match status" value="1"/>
</dbReference>
<evidence type="ECO:0000313" key="4">
    <source>
        <dbReference type="EMBL" id="HIX20361.1"/>
    </source>
</evidence>
<dbReference type="GO" id="GO:0016853">
    <property type="term" value="F:isomerase activity"/>
    <property type="evidence" value="ECO:0007669"/>
    <property type="project" value="UniProtKB-ARBA"/>
</dbReference>
<dbReference type="InterPro" id="IPR011234">
    <property type="entry name" value="Fumarylacetoacetase-like_C"/>
</dbReference>
<evidence type="ECO:0000256" key="1">
    <source>
        <dbReference type="ARBA" id="ARBA00010211"/>
    </source>
</evidence>
<dbReference type="FunFam" id="3.90.850.10:FF:000002">
    <property type="entry name" value="2-hydroxyhepta-2,4-diene-1,7-dioate isomerase"/>
    <property type="match status" value="1"/>
</dbReference>
<gene>
    <name evidence="4" type="ORF">H9862_07155</name>
</gene>
<protein>
    <submittedName>
        <fullName evidence="4">Fumarylacetoacetate hydrolase family protein</fullName>
    </submittedName>
</protein>
<evidence type="ECO:0000313" key="5">
    <source>
        <dbReference type="Proteomes" id="UP000823964"/>
    </source>
</evidence>
<dbReference type="InterPro" id="IPR036663">
    <property type="entry name" value="Fumarylacetoacetase_C_sf"/>
</dbReference>
<dbReference type="Pfam" id="PF01557">
    <property type="entry name" value="FAA_hydrolase"/>
    <property type="match status" value="1"/>
</dbReference>
<dbReference type="GO" id="GO:0046872">
    <property type="term" value="F:metal ion binding"/>
    <property type="evidence" value="ECO:0007669"/>
    <property type="project" value="UniProtKB-KW"/>
</dbReference>
<dbReference type="AlphaFoldDB" id="A0A9D2AID8"/>
<dbReference type="GO" id="GO:0016787">
    <property type="term" value="F:hydrolase activity"/>
    <property type="evidence" value="ECO:0007669"/>
    <property type="project" value="UniProtKB-KW"/>
</dbReference>
<evidence type="ECO:0000256" key="2">
    <source>
        <dbReference type="ARBA" id="ARBA00022723"/>
    </source>
</evidence>
<comment type="caution">
    <text evidence="4">The sequence shown here is derived from an EMBL/GenBank/DDBJ whole genome shotgun (WGS) entry which is preliminary data.</text>
</comment>
<keyword evidence="2" id="KW-0479">Metal-binding</keyword>
<dbReference type="PANTHER" id="PTHR11820:SF112">
    <property type="entry name" value="FUMARYLACETOACETATE HYDROLASE FAMILY PROTEIN (AFU_ORTHOLOGUE AFUA_1G02370)-RELATED"/>
    <property type="match status" value="1"/>
</dbReference>
<name>A0A9D2AID8_9BACT</name>
<dbReference type="Proteomes" id="UP000823964">
    <property type="component" value="Unassembled WGS sequence"/>
</dbReference>
<dbReference type="Gene3D" id="3.90.850.10">
    <property type="entry name" value="Fumarylacetoacetase-like, C-terminal domain"/>
    <property type="match status" value="1"/>
</dbReference>
<evidence type="ECO:0000259" key="3">
    <source>
        <dbReference type="Pfam" id="PF01557"/>
    </source>
</evidence>
<sequence length="292" mass="31831">MKLQYYTDEDGETVIGLWVPKRRCFIDVSSNEDQIWAALQPDGKKLRKEIETWISKGAPDGVPVDSEGLVVSSALPVQPINIACLGKSYADHAMEFSGDKPEEPSLFLKSPSAVSADLSCVINPAGAEKLDYEVELAVVIGDTLHRADEKEARRAIIGYTLMCDYSERSYQLEHGGQWTKGKSCDSFAPFGPVLVTRDEIPDPDALQLQLKVNGELRQNGNSSQLIRPVAQLVAYVSQFITLNPGDVVSTGTPGGVGMGMNPPRYLKPGDVVEFGCDAIGWVRQTVIAEDED</sequence>
<organism evidence="4 5">
    <name type="scientific">Candidatus Akkermansia intestinigallinarum</name>
    <dbReference type="NCBI Taxonomy" id="2838431"/>
    <lineage>
        <taxon>Bacteria</taxon>
        <taxon>Pseudomonadati</taxon>
        <taxon>Verrucomicrobiota</taxon>
        <taxon>Verrucomicrobiia</taxon>
        <taxon>Verrucomicrobiales</taxon>
        <taxon>Akkermansiaceae</taxon>
        <taxon>Akkermansia</taxon>
    </lineage>
</organism>
<dbReference type="SUPFAM" id="SSF56529">
    <property type="entry name" value="FAH"/>
    <property type="match status" value="1"/>
</dbReference>